<organism evidence="1 2">
    <name type="scientific">Streptomyces flavofungini</name>
    <dbReference type="NCBI Taxonomy" id="68200"/>
    <lineage>
        <taxon>Bacteria</taxon>
        <taxon>Bacillati</taxon>
        <taxon>Actinomycetota</taxon>
        <taxon>Actinomycetes</taxon>
        <taxon>Kitasatosporales</taxon>
        <taxon>Streptomycetaceae</taxon>
        <taxon>Streptomyces</taxon>
    </lineage>
</organism>
<evidence type="ECO:0000313" key="1">
    <source>
        <dbReference type="EMBL" id="MBJ3808100.1"/>
    </source>
</evidence>
<dbReference type="Proteomes" id="UP000634780">
    <property type="component" value="Unassembled WGS sequence"/>
</dbReference>
<reference evidence="1 2" key="1">
    <citation type="submission" date="2020-12" db="EMBL/GenBank/DDBJ databases">
        <title>Streptomyces typhae sp. nov., a novel endophytic actinomycete isolated from the root of cattail pollen (Typha angustifolia L.).</title>
        <authorList>
            <person name="Peng C."/>
            <person name="Liu C."/>
        </authorList>
    </citation>
    <scope>NUCLEOTIDE SEQUENCE [LARGE SCALE GENOMIC DNA]</scope>
    <source>
        <strain evidence="1 2">JCM 4753</strain>
    </source>
</reference>
<sequence>MNARELVPIAHLGGEADVASRLEWPAVPAPARAAPSVRTVADWITLHPDTLAEEDVTQFKG</sequence>
<comment type="caution">
    <text evidence="1">The sequence shown here is derived from an EMBL/GenBank/DDBJ whole genome shotgun (WGS) entry which is preliminary data.</text>
</comment>
<dbReference type="RefSeq" id="WP_190115585.1">
    <property type="nucleotide sequence ID" value="NZ_BMVR01000004.1"/>
</dbReference>
<protein>
    <submittedName>
        <fullName evidence="1">Uncharacterized protein</fullName>
    </submittedName>
</protein>
<dbReference type="EMBL" id="JAEKOZ010000007">
    <property type="protein sequence ID" value="MBJ3808100.1"/>
    <property type="molecule type" value="Genomic_DNA"/>
</dbReference>
<accession>A0ABS0X4G6</accession>
<proteinExistence type="predicted"/>
<name>A0ABS0X4G6_9ACTN</name>
<evidence type="ECO:0000313" key="2">
    <source>
        <dbReference type="Proteomes" id="UP000634780"/>
    </source>
</evidence>
<keyword evidence="2" id="KW-1185">Reference proteome</keyword>
<gene>
    <name evidence="1" type="ORF">JGB26_13430</name>
</gene>